<protein>
    <submittedName>
        <fullName evidence="2">Uncharacterized protein</fullName>
    </submittedName>
</protein>
<proteinExistence type="predicted"/>
<feature type="compositionally biased region" description="Low complexity" evidence="1">
    <location>
        <begin position="101"/>
        <end position="115"/>
    </location>
</feature>
<feature type="region of interest" description="Disordered" evidence="1">
    <location>
        <begin position="50"/>
        <end position="149"/>
    </location>
</feature>
<dbReference type="Proteomes" id="UP001295444">
    <property type="component" value="Chromosome 04"/>
</dbReference>
<gene>
    <name evidence="2" type="ORF">PECUL_23A008261</name>
</gene>
<keyword evidence="3" id="KW-1185">Reference proteome</keyword>
<name>A0AAD1S429_PELCU</name>
<organism evidence="2 3">
    <name type="scientific">Pelobates cultripes</name>
    <name type="common">Western spadefoot toad</name>
    <dbReference type="NCBI Taxonomy" id="61616"/>
    <lineage>
        <taxon>Eukaryota</taxon>
        <taxon>Metazoa</taxon>
        <taxon>Chordata</taxon>
        <taxon>Craniata</taxon>
        <taxon>Vertebrata</taxon>
        <taxon>Euteleostomi</taxon>
        <taxon>Amphibia</taxon>
        <taxon>Batrachia</taxon>
        <taxon>Anura</taxon>
        <taxon>Pelobatoidea</taxon>
        <taxon>Pelobatidae</taxon>
        <taxon>Pelobates</taxon>
    </lineage>
</organism>
<reference evidence="2" key="1">
    <citation type="submission" date="2022-03" db="EMBL/GenBank/DDBJ databases">
        <authorList>
            <person name="Alioto T."/>
            <person name="Alioto T."/>
            <person name="Gomez Garrido J."/>
        </authorList>
    </citation>
    <scope>NUCLEOTIDE SEQUENCE</scope>
</reference>
<evidence type="ECO:0000313" key="2">
    <source>
        <dbReference type="EMBL" id="CAH2284576.1"/>
    </source>
</evidence>
<dbReference type="AlphaFoldDB" id="A0AAD1S429"/>
<dbReference type="EMBL" id="OW240915">
    <property type="protein sequence ID" value="CAH2284576.1"/>
    <property type="molecule type" value="Genomic_DNA"/>
</dbReference>
<feature type="region of interest" description="Disordered" evidence="1">
    <location>
        <begin position="1"/>
        <end position="20"/>
    </location>
</feature>
<evidence type="ECO:0000313" key="3">
    <source>
        <dbReference type="Proteomes" id="UP001295444"/>
    </source>
</evidence>
<evidence type="ECO:0000256" key="1">
    <source>
        <dbReference type="SAM" id="MobiDB-lite"/>
    </source>
</evidence>
<accession>A0AAD1S429</accession>
<sequence>MRDPGRLRESTEKPAECHAEQADYTTKLEAIFTAFWQKLERRMQQHADITHGLHPSKRPRGEHKMATAHSTRRSQGQLWRKLASKQHKPARNQSGDHSWHKPTPATKQITTATTPSRGLTWRRGGRRAGPRGAHTHLNGFPEGESLPRSYFPPGTQRPQLTTRSNYLQYPAGLPGLTTCLLRLRTARTPLWQEGLTGTLHTQRLGEKTLTRLIADDILLGSSPRLHTRSHQQAYKVGIG</sequence>